<accession>A0ABV3FZ57</accession>
<keyword evidence="2" id="KW-1185">Reference proteome</keyword>
<organism evidence="1 2">
    <name type="scientific">Nocardia aurea</name>
    <dbReference type="NCBI Taxonomy" id="2144174"/>
    <lineage>
        <taxon>Bacteria</taxon>
        <taxon>Bacillati</taxon>
        <taxon>Actinomycetota</taxon>
        <taxon>Actinomycetes</taxon>
        <taxon>Mycobacteriales</taxon>
        <taxon>Nocardiaceae</taxon>
        <taxon>Nocardia</taxon>
    </lineage>
</organism>
<proteinExistence type="predicted"/>
<comment type="caution">
    <text evidence="1">The sequence shown here is derived from an EMBL/GenBank/DDBJ whole genome shotgun (WGS) entry which is preliminary data.</text>
</comment>
<sequence>MTGAVLIGTLLMLACFLMVTTRSAQEEQRRSDALRQWAVHHGWQWAAAYPAPWTVRMPGANPHGVGYGFTGIADGRRVTVTEYTHRTRKRRALDEGSTRTVTHHHVVTIVHLDRPHPPVAVAARGVLSAFERAVFGERPVATGNLWFDNRFWIVSRDPGYVRHLIGPDLMAAHIAGVVPLWSVTGNHLVSYSPGRLNHLPAIPTHIAPLLRVASLLGRTDAWST</sequence>
<dbReference type="RefSeq" id="WP_355087120.1">
    <property type="nucleotide sequence ID" value="NZ_JBEXKW010000029.1"/>
</dbReference>
<dbReference type="Proteomes" id="UP001551695">
    <property type="component" value="Unassembled WGS sequence"/>
</dbReference>
<dbReference type="EMBL" id="JBFAKC010000011">
    <property type="protein sequence ID" value="MEV0710714.1"/>
    <property type="molecule type" value="Genomic_DNA"/>
</dbReference>
<evidence type="ECO:0000313" key="1">
    <source>
        <dbReference type="EMBL" id="MEV0710714.1"/>
    </source>
</evidence>
<protein>
    <submittedName>
        <fullName evidence="1">Uncharacterized protein</fullName>
    </submittedName>
</protein>
<evidence type="ECO:0000313" key="2">
    <source>
        <dbReference type="Proteomes" id="UP001551695"/>
    </source>
</evidence>
<name>A0ABV3FZ57_9NOCA</name>
<reference evidence="1 2" key="1">
    <citation type="submission" date="2024-06" db="EMBL/GenBank/DDBJ databases">
        <title>The Natural Products Discovery Center: Release of the First 8490 Sequenced Strains for Exploring Actinobacteria Biosynthetic Diversity.</title>
        <authorList>
            <person name="Kalkreuter E."/>
            <person name="Kautsar S.A."/>
            <person name="Yang D."/>
            <person name="Bader C.D."/>
            <person name="Teijaro C.N."/>
            <person name="Fluegel L."/>
            <person name="Davis C.M."/>
            <person name="Simpson J.R."/>
            <person name="Lauterbach L."/>
            <person name="Steele A.D."/>
            <person name="Gui C."/>
            <person name="Meng S."/>
            <person name="Li G."/>
            <person name="Viehrig K."/>
            <person name="Ye F."/>
            <person name="Su P."/>
            <person name="Kiefer A.F."/>
            <person name="Nichols A."/>
            <person name="Cepeda A.J."/>
            <person name="Yan W."/>
            <person name="Fan B."/>
            <person name="Jiang Y."/>
            <person name="Adhikari A."/>
            <person name="Zheng C.-J."/>
            <person name="Schuster L."/>
            <person name="Cowan T.M."/>
            <person name="Smanski M.J."/>
            <person name="Chevrette M.G."/>
            <person name="De Carvalho L.P.S."/>
            <person name="Shen B."/>
        </authorList>
    </citation>
    <scope>NUCLEOTIDE SEQUENCE [LARGE SCALE GENOMIC DNA]</scope>
    <source>
        <strain evidence="1 2">NPDC050403</strain>
    </source>
</reference>
<gene>
    <name evidence="1" type="ORF">AB0I48_24415</name>
</gene>